<protein>
    <submittedName>
        <fullName evidence="6">Membrane protein YphA (DoxX/SURF4 family)</fullName>
    </submittedName>
</protein>
<evidence type="ECO:0000313" key="6">
    <source>
        <dbReference type="EMBL" id="NIH56693.1"/>
    </source>
</evidence>
<dbReference type="RefSeq" id="WP_243863493.1">
    <property type="nucleotide sequence ID" value="NZ_BAAAOO010000015.1"/>
</dbReference>
<evidence type="ECO:0000256" key="5">
    <source>
        <dbReference type="SAM" id="Phobius"/>
    </source>
</evidence>
<organism evidence="6 7">
    <name type="scientific">Brooklawnia cerclae</name>
    <dbReference type="NCBI Taxonomy" id="349934"/>
    <lineage>
        <taxon>Bacteria</taxon>
        <taxon>Bacillati</taxon>
        <taxon>Actinomycetota</taxon>
        <taxon>Actinomycetes</taxon>
        <taxon>Propionibacteriales</taxon>
        <taxon>Propionibacteriaceae</taxon>
        <taxon>Brooklawnia</taxon>
    </lineage>
</organism>
<dbReference type="InterPro" id="IPR032808">
    <property type="entry name" value="DoxX"/>
</dbReference>
<name>A0ABX0SH91_9ACTN</name>
<keyword evidence="3 5" id="KW-1133">Transmembrane helix</keyword>
<gene>
    <name evidence="6" type="ORF">FB473_001338</name>
</gene>
<evidence type="ECO:0000313" key="7">
    <source>
        <dbReference type="Proteomes" id="UP000749311"/>
    </source>
</evidence>
<sequence>MRQCSPAIEGKGNHIMQIALWIVNVVLAIAFLMAGGTKLTRSRETLRTTGMAWVDDFSAGVIKLIASAEILGALGLVLPLATGIAPILTPLAAVGLAITMVGAVAVHLRRKEAPTPAVVLGVLAVVSAVLGFLVVLG</sequence>
<accession>A0ABX0SH91</accession>
<dbReference type="EMBL" id="JAAMOZ010000001">
    <property type="protein sequence ID" value="NIH56693.1"/>
    <property type="molecule type" value="Genomic_DNA"/>
</dbReference>
<feature type="transmembrane region" description="Helical" evidence="5">
    <location>
        <begin position="15"/>
        <end position="36"/>
    </location>
</feature>
<reference evidence="6 7" key="1">
    <citation type="submission" date="2020-02" db="EMBL/GenBank/DDBJ databases">
        <title>Sequencing the genomes of 1000 actinobacteria strains.</title>
        <authorList>
            <person name="Klenk H.-P."/>
        </authorList>
    </citation>
    <scope>NUCLEOTIDE SEQUENCE [LARGE SCALE GENOMIC DNA]</scope>
    <source>
        <strain evidence="6 7">DSM 19609</strain>
    </source>
</reference>
<evidence type="ECO:0000256" key="4">
    <source>
        <dbReference type="ARBA" id="ARBA00023136"/>
    </source>
</evidence>
<feature type="transmembrane region" description="Helical" evidence="5">
    <location>
        <begin position="118"/>
        <end position="136"/>
    </location>
</feature>
<dbReference type="Pfam" id="PF13564">
    <property type="entry name" value="DoxX_2"/>
    <property type="match status" value="1"/>
</dbReference>
<keyword evidence="7" id="KW-1185">Reference proteome</keyword>
<evidence type="ECO:0000256" key="3">
    <source>
        <dbReference type="ARBA" id="ARBA00022989"/>
    </source>
</evidence>
<comment type="subcellular location">
    <subcellularLocation>
        <location evidence="1">Membrane</location>
        <topology evidence="1">Multi-pass membrane protein</topology>
    </subcellularLocation>
</comment>
<proteinExistence type="predicted"/>
<feature type="transmembrane region" description="Helical" evidence="5">
    <location>
        <begin position="57"/>
        <end position="78"/>
    </location>
</feature>
<feature type="transmembrane region" description="Helical" evidence="5">
    <location>
        <begin position="84"/>
        <end position="106"/>
    </location>
</feature>
<comment type="caution">
    <text evidence="6">The sequence shown here is derived from an EMBL/GenBank/DDBJ whole genome shotgun (WGS) entry which is preliminary data.</text>
</comment>
<evidence type="ECO:0000256" key="1">
    <source>
        <dbReference type="ARBA" id="ARBA00004141"/>
    </source>
</evidence>
<keyword evidence="2 5" id="KW-0812">Transmembrane</keyword>
<keyword evidence="4 5" id="KW-0472">Membrane</keyword>
<dbReference type="Proteomes" id="UP000749311">
    <property type="component" value="Unassembled WGS sequence"/>
</dbReference>
<evidence type="ECO:0000256" key="2">
    <source>
        <dbReference type="ARBA" id="ARBA00022692"/>
    </source>
</evidence>